<reference evidence="2" key="1">
    <citation type="submission" date="2017-01" db="EMBL/GenBank/DDBJ databases">
        <authorList>
            <person name="Brunel B."/>
        </authorList>
    </citation>
    <scope>NUCLEOTIDE SEQUENCE [LARGE SCALE GENOMIC DNA]</scope>
</reference>
<organism evidence="1 2">
    <name type="scientific">Mesorhizobium prunaredense</name>
    <dbReference type="NCBI Taxonomy" id="1631249"/>
    <lineage>
        <taxon>Bacteria</taxon>
        <taxon>Pseudomonadati</taxon>
        <taxon>Pseudomonadota</taxon>
        <taxon>Alphaproteobacteria</taxon>
        <taxon>Hyphomicrobiales</taxon>
        <taxon>Phyllobacteriaceae</taxon>
        <taxon>Mesorhizobium</taxon>
    </lineage>
</organism>
<keyword evidence="2" id="KW-1185">Reference proteome</keyword>
<evidence type="ECO:0000313" key="2">
    <source>
        <dbReference type="Proteomes" id="UP000188388"/>
    </source>
</evidence>
<accession>A0A1R3VHA2</accession>
<dbReference type="EMBL" id="FTPD01000034">
    <property type="protein sequence ID" value="SIT57795.1"/>
    <property type="molecule type" value="Genomic_DNA"/>
</dbReference>
<dbReference type="Proteomes" id="UP000188388">
    <property type="component" value="Unassembled WGS sequence"/>
</dbReference>
<sequence>MHGPLGARLLHHATLQEIRKDEGRPSARVLAARGGRPGPAHIVELWPIARDNEFAKG</sequence>
<gene>
    <name evidence="1" type="ORF">BQ8794_40394</name>
</gene>
<dbReference type="AlphaFoldDB" id="A0A1R3VHA2"/>
<proteinExistence type="predicted"/>
<evidence type="ECO:0000313" key="1">
    <source>
        <dbReference type="EMBL" id="SIT57795.1"/>
    </source>
</evidence>
<name>A0A1R3VHA2_9HYPH</name>
<protein>
    <submittedName>
        <fullName evidence="1">Uncharacterized protein</fullName>
    </submittedName>
</protein>
<dbReference type="STRING" id="1631249.BQ8794_40394"/>